<dbReference type="SUPFAM" id="SSF48726">
    <property type="entry name" value="Immunoglobulin"/>
    <property type="match status" value="1"/>
</dbReference>
<feature type="region of interest" description="Disordered" evidence="7">
    <location>
        <begin position="698"/>
        <end position="722"/>
    </location>
</feature>
<evidence type="ECO:0000256" key="6">
    <source>
        <dbReference type="ARBA" id="ARBA00023319"/>
    </source>
</evidence>
<name>A0A9Q0NEA8_9DIPT</name>
<dbReference type="FunFam" id="2.60.40.10:FF:000032">
    <property type="entry name" value="palladin isoform X1"/>
    <property type="match status" value="1"/>
</dbReference>
<dbReference type="Pfam" id="PF13855">
    <property type="entry name" value="LRR_8"/>
    <property type="match status" value="1"/>
</dbReference>
<dbReference type="InterPro" id="IPR013783">
    <property type="entry name" value="Ig-like_fold"/>
</dbReference>
<feature type="region of interest" description="Disordered" evidence="7">
    <location>
        <begin position="514"/>
        <end position="533"/>
    </location>
</feature>
<comment type="caution">
    <text evidence="10">The sequence shown here is derived from an EMBL/GenBank/DDBJ whole genome shotgun (WGS) entry which is preliminary data.</text>
</comment>
<proteinExistence type="predicted"/>
<dbReference type="SMART" id="SM00408">
    <property type="entry name" value="IGc2"/>
    <property type="match status" value="1"/>
</dbReference>
<dbReference type="InterPro" id="IPR003599">
    <property type="entry name" value="Ig_sub"/>
</dbReference>
<dbReference type="PROSITE" id="PS50835">
    <property type="entry name" value="IG_LIKE"/>
    <property type="match status" value="1"/>
</dbReference>
<feature type="compositionally biased region" description="Polar residues" evidence="7">
    <location>
        <begin position="699"/>
        <end position="720"/>
    </location>
</feature>
<dbReference type="Gene3D" id="2.60.40.10">
    <property type="entry name" value="Immunoglobulins"/>
    <property type="match status" value="1"/>
</dbReference>
<protein>
    <submittedName>
        <fullName evidence="10">Leucine-rich repeat-containing protein 4</fullName>
    </submittedName>
</protein>
<dbReference type="EMBL" id="WJQU01000001">
    <property type="protein sequence ID" value="KAJ6647749.1"/>
    <property type="molecule type" value="Genomic_DNA"/>
</dbReference>
<dbReference type="PANTHER" id="PTHR45842:SF22">
    <property type="entry name" value="INSULIN-LIKE GROWTH FACTOR-BINDING PROTEIN COMPLEX ACID LABILE SUBUNIT ISOFORM X1"/>
    <property type="match status" value="1"/>
</dbReference>
<dbReference type="InterPro" id="IPR007110">
    <property type="entry name" value="Ig-like_dom"/>
</dbReference>
<dbReference type="SMART" id="SM00082">
    <property type="entry name" value="LRRCT"/>
    <property type="match status" value="1"/>
</dbReference>
<feature type="domain" description="Ig-like" evidence="9">
    <location>
        <begin position="284"/>
        <end position="384"/>
    </location>
</feature>
<dbReference type="FunFam" id="3.80.10.10:FF:000082">
    <property type="entry name" value="Leucine-rich repeat-containing 24"/>
    <property type="match status" value="1"/>
</dbReference>
<dbReference type="AlphaFoldDB" id="A0A9Q0NEA8"/>
<feature type="region of interest" description="Disordered" evidence="7">
    <location>
        <begin position="562"/>
        <end position="594"/>
    </location>
</feature>
<organism evidence="10 11">
    <name type="scientific">Pseudolycoriella hygida</name>
    <dbReference type="NCBI Taxonomy" id="35572"/>
    <lineage>
        <taxon>Eukaryota</taxon>
        <taxon>Metazoa</taxon>
        <taxon>Ecdysozoa</taxon>
        <taxon>Arthropoda</taxon>
        <taxon>Hexapoda</taxon>
        <taxon>Insecta</taxon>
        <taxon>Pterygota</taxon>
        <taxon>Neoptera</taxon>
        <taxon>Endopterygota</taxon>
        <taxon>Diptera</taxon>
        <taxon>Nematocera</taxon>
        <taxon>Sciaroidea</taxon>
        <taxon>Sciaridae</taxon>
        <taxon>Pseudolycoriella</taxon>
    </lineage>
</organism>
<keyword evidence="8" id="KW-1133">Transmembrane helix</keyword>
<gene>
    <name evidence="10" type="primary">LRRC4_1</name>
    <name evidence="10" type="ORF">Bhyg_02972</name>
</gene>
<dbReference type="PANTHER" id="PTHR45842">
    <property type="entry name" value="SYNAPTIC ADHESION-LIKE MOLECULE SALM"/>
    <property type="match status" value="1"/>
</dbReference>
<keyword evidence="4" id="KW-1015">Disulfide bond</keyword>
<evidence type="ECO:0000256" key="2">
    <source>
        <dbReference type="ARBA" id="ARBA00022729"/>
    </source>
</evidence>
<keyword evidence="1" id="KW-0433">Leucine-rich repeat</keyword>
<evidence type="ECO:0000256" key="3">
    <source>
        <dbReference type="ARBA" id="ARBA00022737"/>
    </source>
</evidence>
<accession>A0A9Q0NEA8</accession>
<keyword evidence="11" id="KW-1185">Reference proteome</keyword>
<evidence type="ECO:0000256" key="4">
    <source>
        <dbReference type="ARBA" id="ARBA00023157"/>
    </source>
</evidence>
<evidence type="ECO:0000313" key="10">
    <source>
        <dbReference type="EMBL" id="KAJ6647749.1"/>
    </source>
</evidence>
<feature type="compositionally biased region" description="Polar residues" evidence="7">
    <location>
        <begin position="623"/>
        <end position="644"/>
    </location>
</feature>
<dbReference type="OrthoDB" id="643377at2759"/>
<keyword evidence="6" id="KW-0393">Immunoglobulin domain</keyword>
<dbReference type="InterPro" id="IPR036179">
    <property type="entry name" value="Ig-like_dom_sf"/>
</dbReference>
<dbReference type="InterPro" id="IPR003598">
    <property type="entry name" value="Ig_sub2"/>
</dbReference>
<dbReference type="InterPro" id="IPR003591">
    <property type="entry name" value="Leu-rich_rpt_typical-subtyp"/>
</dbReference>
<dbReference type="SUPFAM" id="SSF52058">
    <property type="entry name" value="L domain-like"/>
    <property type="match status" value="1"/>
</dbReference>
<dbReference type="InterPro" id="IPR050467">
    <property type="entry name" value="LRFN"/>
</dbReference>
<keyword evidence="8" id="KW-0812">Transmembrane</keyword>
<feature type="compositionally biased region" description="Polar residues" evidence="7">
    <location>
        <begin position="569"/>
        <end position="594"/>
    </location>
</feature>
<evidence type="ECO:0000259" key="9">
    <source>
        <dbReference type="PROSITE" id="PS50835"/>
    </source>
</evidence>
<dbReference type="InterPro" id="IPR001611">
    <property type="entry name" value="Leu-rich_rpt"/>
</dbReference>
<evidence type="ECO:0000313" key="11">
    <source>
        <dbReference type="Proteomes" id="UP001151699"/>
    </source>
</evidence>
<reference evidence="10" key="1">
    <citation type="submission" date="2022-07" db="EMBL/GenBank/DDBJ databases">
        <authorList>
            <person name="Trinca V."/>
            <person name="Uliana J.V.C."/>
            <person name="Torres T.T."/>
            <person name="Ward R.J."/>
            <person name="Monesi N."/>
        </authorList>
    </citation>
    <scope>NUCLEOTIDE SEQUENCE</scope>
    <source>
        <strain evidence="10">HSMRA1968</strain>
        <tissue evidence="10">Whole embryos</tissue>
    </source>
</reference>
<keyword evidence="3" id="KW-0677">Repeat</keyword>
<keyword evidence="2" id="KW-0732">Signal</keyword>
<dbReference type="Proteomes" id="UP001151699">
    <property type="component" value="Chromosome A"/>
</dbReference>
<dbReference type="Gene3D" id="3.80.10.10">
    <property type="entry name" value="Ribonuclease Inhibitor"/>
    <property type="match status" value="2"/>
</dbReference>
<dbReference type="InterPro" id="IPR000483">
    <property type="entry name" value="Cys-rich_flank_reg_C"/>
</dbReference>
<evidence type="ECO:0000256" key="1">
    <source>
        <dbReference type="ARBA" id="ARBA00022614"/>
    </source>
</evidence>
<dbReference type="Pfam" id="PF07679">
    <property type="entry name" value="I-set"/>
    <property type="match status" value="1"/>
</dbReference>
<feature type="region of interest" description="Disordered" evidence="7">
    <location>
        <begin position="737"/>
        <end position="782"/>
    </location>
</feature>
<dbReference type="GO" id="GO:0071944">
    <property type="term" value="C:cell periphery"/>
    <property type="evidence" value="ECO:0007669"/>
    <property type="project" value="UniProtKB-ARBA"/>
</dbReference>
<dbReference type="SMART" id="SM00369">
    <property type="entry name" value="LRR_TYP"/>
    <property type="match status" value="6"/>
</dbReference>
<dbReference type="InterPro" id="IPR032675">
    <property type="entry name" value="LRR_dom_sf"/>
</dbReference>
<keyword evidence="8" id="KW-0472">Membrane</keyword>
<keyword evidence="5" id="KW-0325">Glycoprotein</keyword>
<feature type="region of interest" description="Disordered" evidence="7">
    <location>
        <begin position="611"/>
        <end position="652"/>
    </location>
</feature>
<dbReference type="SMART" id="SM00409">
    <property type="entry name" value="IG"/>
    <property type="match status" value="1"/>
</dbReference>
<sequence>MDSNPFRSKRNRNYNKNSNNDKFSWTISFVLLTSIISVRSTVAECPRLCECKWKSGKESVLCLNANLTGVPSELDAGTQVLDLTGNEISSIPQDTFRSANLINLQRVFIAKCRLKSIERYAFRKLINLVEVDLSYNMLTAIPSHAFDSTPELRELKIVANPITRISNEAFIHVPQLVRLELSNCRIAELEARAFAGLEASLEWLKLDGNRLAEVNAATLTSLQNLHGLELSGNPWNCSCSLRPLREWMIKDNIPYDVPPICKNPTRLTTKSWDKIDLDDFACVPHILASDIKAHGMEGRNITMSCVVGGIPEPNVRWMLRNRVIANLTGNSALPAAQGRKMYLANLQQNESNLTILTAEVQDAGIYTCAAENKAGLVEASVTLAISRKPLEGQFGAKVLIAGVVVAALFVIASSLAVVCVCTLHKRRKMGRWNTPRRTESYEKIEMNHKPMAGRGYKSPRNDVNNFMKPYGENGISVVGQNVRRNGDYRTVPSEDDGTGYEDNICESTNTTLSNTRREHAAKRKGTSALTKSPNCDTWVEGNLKNSPRGEETDLHIPRLIEFSDATPDSGPNSLTGQHDQIPRTSASSSMNSTLPITSYIKPNWSQHIIRKQTSGNNNNGNNVYTSDSSGQPTKSPLNDNSSPNIECDNDRKYPDLLDISSLSNSNVASANVKTSTSGASFSTLPRKKRNTGRYMKVVSDSQSPLLQESSSRYGSSNFFGDSTDHINRRLSVDSYSNNYSSNNNDPNRANSFLNLVSPMNGKHHRRNPSLPSSPLKESHKTFSPAATPLLDFSSLQSRNAIITTPSPSTSTTTASAYDYHAAQLERFLEEYRNLQEQLCKMKETCDSIRKKEQPHRSTLGQSAKFADPVMYAAAALSSAGGTLTDEANTNPKGIIRNKTFIPGQPPDPPPYWLHRNAILKRLQDPSNEFFQS</sequence>
<evidence type="ECO:0000256" key="5">
    <source>
        <dbReference type="ARBA" id="ARBA00023180"/>
    </source>
</evidence>
<feature type="compositionally biased region" description="Low complexity" evidence="7">
    <location>
        <begin position="737"/>
        <end position="751"/>
    </location>
</feature>
<feature type="transmembrane region" description="Helical" evidence="8">
    <location>
        <begin position="398"/>
        <end position="423"/>
    </location>
</feature>
<evidence type="ECO:0000256" key="7">
    <source>
        <dbReference type="SAM" id="MobiDB-lite"/>
    </source>
</evidence>
<evidence type="ECO:0000256" key="8">
    <source>
        <dbReference type="SAM" id="Phobius"/>
    </source>
</evidence>
<dbReference type="InterPro" id="IPR013098">
    <property type="entry name" value="Ig_I-set"/>
</dbReference>